<keyword evidence="14 17" id="KW-0472">Membrane</keyword>
<keyword evidence="9" id="KW-0249">Electron transport</keyword>
<feature type="transmembrane region" description="Helical" evidence="17">
    <location>
        <begin position="151"/>
        <end position="171"/>
    </location>
</feature>
<dbReference type="GeneID" id="8775061"/>
<dbReference type="PANTHER" id="PTHR42829">
    <property type="entry name" value="NADH-UBIQUINONE OXIDOREDUCTASE CHAIN 5"/>
    <property type="match status" value="1"/>
</dbReference>
<dbReference type="GO" id="GO:0005743">
    <property type="term" value="C:mitochondrial inner membrane"/>
    <property type="evidence" value="ECO:0007669"/>
    <property type="project" value="UniProtKB-SubCell"/>
</dbReference>
<evidence type="ECO:0000259" key="18">
    <source>
        <dbReference type="Pfam" id="PF00361"/>
    </source>
</evidence>
<dbReference type="RefSeq" id="YP_003434434.1">
    <property type="nucleotide sequence ID" value="NC_013846.1"/>
</dbReference>
<keyword evidence="5" id="KW-0679">Respiratory chain</keyword>
<proteinExistence type="predicted"/>
<dbReference type="PANTHER" id="PTHR42829:SF2">
    <property type="entry name" value="NADH-UBIQUINONE OXIDOREDUCTASE CHAIN 5"/>
    <property type="match status" value="1"/>
</dbReference>
<dbReference type="GO" id="GO:0003954">
    <property type="term" value="F:NADH dehydrogenase activity"/>
    <property type="evidence" value="ECO:0007669"/>
    <property type="project" value="TreeGrafter"/>
</dbReference>
<dbReference type="InterPro" id="IPR003945">
    <property type="entry name" value="NU5C-like"/>
</dbReference>
<keyword evidence="13 20" id="KW-0496">Mitochondrion</keyword>
<feature type="domain" description="NADH:quinone oxidoreductase/Mrp antiporter transmembrane" evidence="18">
    <location>
        <begin position="108"/>
        <end position="387"/>
    </location>
</feature>
<keyword evidence="10 17" id="KW-1133">Transmembrane helix</keyword>
<evidence type="ECO:0000313" key="20">
    <source>
        <dbReference type="EMBL" id="ABM69278.1"/>
    </source>
</evidence>
<dbReference type="GO" id="GO:0015990">
    <property type="term" value="P:electron transport coupled proton transport"/>
    <property type="evidence" value="ECO:0007669"/>
    <property type="project" value="TreeGrafter"/>
</dbReference>
<dbReference type="Pfam" id="PF06455">
    <property type="entry name" value="NADH5_C"/>
    <property type="match status" value="1"/>
</dbReference>
<keyword evidence="11" id="KW-0520">NAD</keyword>
<feature type="transmembrane region" description="Helical" evidence="17">
    <location>
        <begin position="541"/>
        <end position="563"/>
    </location>
</feature>
<evidence type="ECO:0000256" key="13">
    <source>
        <dbReference type="ARBA" id="ARBA00023128"/>
    </source>
</evidence>
<dbReference type="CTD" id="4540"/>
<evidence type="ECO:0000256" key="10">
    <source>
        <dbReference type="ARBA" id="ARBA00022989"/>
    </source>
</evidence>
<geneLocation type="mitochondrion" evidence="20"/>
<keyword evidence="7" id="KW-0999">Mitochondrion inner membrane</keyword>
<evidence type="ECO:0000256" key="12">
    <source>
        <dbReference type="ARBA" id="ARBA00023075"/>
    </source>
</evidence>
<dbReference type="InterPro" id="IPR001750">
    <property type="entry name" value="ND/Mrp_TM"/>
</dbReference>
<dbReference type="AlphaFoldDB" id="D3G6D0"/>
<feature type="domain" description="NADH dehydrogenase subunit 5 C-terminal" evidence="19">
    <location>
        <begin position="390"/>
        <end position="563"/>
    </location>
</feature>
<sequence>MEKNSFEKSYVLLFMVFVCYMSTASYIYVYSGMVLLTWVGFCLNSVIFEMSLILDMVSLSYGSVVILISMSVMVFSESYMSSEQYKSRFNWLVMLFVLSMNFMIFVPNLVTMLVGWDGLGLVSFALIIYYQSVKSVNAGMLTVLINRIGDVFLLVTIVFMINLGQWGFIFMESNKAMIVLYLSVVFAGMTKSAQIPFSSWLPAAMAAPTPVSALVHSSTLVTAGVYLLIRFFPLLDSLSFMKEFLFMVGSVTMMMAGVSAMYEYDMKKIVALSTLSQLGVMILSLGVGMVELAYYHLLTHAMFKALFFVCVGSVIHCYGGSQDVRNMGTLFFCMPVTSVCMGISVLSLCGSPFLAGFYSKDLIIEMIMVSNFSIISLVFLVLGTFFTIFYSMKFLCCLFWNSSSAQKFYYSSDGSFYNLISMGILVVGSIFGGWYLSWLSFNFRSVLFLSSGMKNFIFMLTVFAFMVMLVKKDFYMVEGIMSVWVNSMWFMVPMSTQMVMGFPLSSSISLYKVFDHGWNEWLGPSGVFNYAGKMSSKFQSFQFNTVVVFLFFIMFMGTSSVMIM</sequence>
<evidence type="ECO:0000256" key="3">
    <source>
        <dbReference type="ARBA" id="ARBA00021096"/>
    </source>
</evidence>
<feature type="transmembrane region" description="Helical" evidence="17">
    <location>
        <begin position="89"/>
        <end position="107"/>
    </location>
</feature>
<feature type="transmembrane region" description="Helical" evidence="17">
    <location>
        <begin position="269"/>
        <end position="295"/>
    </location>
</feature>
<evidence type="ECO:0000256" key="8">
    <source>
        <dbReference type="ARBA" id="ARBA00022967"/>
    </source>
</evidence>
<feature type="transmembrane region" description="Helical" evidence="17">
    <location>
        <begin position="448"/>
        <end position="470"/>
    </location>
</feature>
<evidence type="ECO:0000256" key="11">
    <source>
        <dbReference type="ARBA" id="ARBA00023027"/>
    </source>
</evidence>
<feature type="transmembrane region" description="Helical" evidence="17">
    <location>
        <begin position="177"/>
        <end position="201"/>
    </location>
</feature>
<evidence type="ECO:0000256" key="4">
    <source>
        <dbReference type="ARBA" id="ARBA00022448"/>
    </source>
</evidence>
<gene>
    <name evidence="20" type="primary">ND5</name>
</gene>
<protein>
    <recommendedName>
        <fullName evidence="3">NADH-ubiquinone oxidoreductase chain 5</fullName>
        <ecNumber evidence="2">7.1.1.2</ecNumber>
    </recommendedName>
    <alternativeName>
        <fullName evidence="15">NADH dehydrogenase subunit 5</fullName>
    </alternativeName>
</protein>
<feature type="transmembrane region" description="Helical" evidence="17">
    <location>
        <begin position="12"/>
        <end position="39"/>
    </location>
</feature>
<evidence type="ECO:0000256" key="1">
    <source>
        <dbReference type="ARBA" id="ARBA00004448"/>
    </source>
</evidence>
<comment type="catalytic activity">
    <reaction evidence="16">
        <text>a ubiquinone + NADH + 5 H(+)(in) = a ubiquinol + NAD(+) + 4 H(+)(out)</text>
        <dbReference type="Rhea" id="RHEA:29091"/>
        <dbReference type="Rhea" id="RHEA-COMP:9565"/>
        <dbReference type="Rhea" id="RHEA-COMP:9566"/>
        <dbReference type="ChEBI" id="CHEBI:15378"/>
        <dbReference type="ChEBI" id="CHEBI:16389"/>
        <dbReference type="ChEBI" id="CHEBI:17976"/>
        <dbReference type="ChEBI" id="CHEBI:57540"/>
        <dbReference type="ChEBI" id="CHEBI:57945"/>
        <dbReference type="EC" id="7.1.1.2"/>
    </reaction>
</comment>
<keyword evidence="12" id="KW-0830">Ubiquinone</keyword>
<comment type="subcellular location">
    <subcellularLocation>
        <location evidence="1">Mitochondrion inner membrane</location>
        <topology evidence="1">Multi-pass membrane protein</topology>
    </subcellularLocation>
</comment>
<dbReference type="Pfam" id="PF00361">
    <property type="entry name" value="Proton_antipo_M"/>
    <property type="match status" value="1"/>
</dbReference>
<accession>D3G6D0</accession>
<evidence type="ECO:0000256" key="5">
    <source>
        <dbReference type="ARBA" id="ARBA00022660"/>
    </source>
</evidence>
<feature type="transmembrane region" description="Helical" evidence="17">
    <location>
        <begin position="113"/>
        <end position="130"/>
    </location>
</feature>
<dbReference type="InterPro" id="IPR010934">
    <property type="entry name" value="NADH_DH_su5_C"/>
</dbReference>
<evidence type="ECO:0000256" key="16">
    <source>
        <dbReference type="ARBA" id="ARBA00049551"/>
    </source>
</evidence>
<evidence type="ECO:0000256" key="2">
    <source>
        <dbReference type="ARBA" id="ARBA00012944"/>
    </source>
</evidence>
<evidence type="ECO:0000256" key="17">
    <source>
        <dbReference type="SAM" id="Phobius"/>
    </source>
</evidence>
<feature type="transmembrane region" description="Helical" evidence="17">
    <location>
        <begin position="301"/>
        <end position="318"/>
    </location>
</feature>
<evidence type="ECO:0000256" key="15">
    <source>
        <dbReference type="ARBA" id="ARBA00031027"/>
    </source>
</evidence>
<keyword evidence="6 17" id="KW-0812">Transmembrane</keyword>
<dbReference type="GO" id="GO:0042773">
    <property type="term" value="P:ATP synthesis coupled electron transport"/>
    <property type="evidence" value="ECO:0007669"/>
    <property type="project" value="InterPro"/>
</dbReference>
<feature type="transmembrane region" description="Helical" evidence="17">
    <location>
        <begin position="374"/>
        <end position="395"/>
    </location>
</feature>
<evidence type="ECO:0000256" key="7">
    <source>
        <dbReference type="ARBA" id="ARBA00022792"/>
    </source>
</evidence>
<evidence type="ECO:0000259" key="19">
    <source>
        <dbReference type="Pfam" id="PF06455"/>
    </source>
</evidence>
<dbReference type="EC" id="7.1.1.2" evidence="2"/>
<keyword evidence="8" id="KW-1278">Translocase</keyword>
<feature type="transmembrane region" description="Helical" evidence="17">
    <location>
        <begin position="416"/>
        <end position="436"/>
    </location>
</feature>
<feature type="transmembrane region" description="Helical" evidence="17">
    <location>
        <begin position="482"/>
        <end position="504"/>
    </location>
</feature>
<dbReference type="EMBL" id="EF211990">
    <property type="protein sequence ID" value="ABM69278.1"/>
    <property type="molecule type" value="Genomic_DNA"/>
</dbReference>
<evidence type="ECO:0000256" key="6">
    <source>
        <dbReference type="ARBA" id="ARBA00022692"/>
    </source>
</evidence>
<evidence type="ECO:0000256" key="14">
    <source>
        <dbReference type="ARBA" id="ARBA00023136"/>
    </source>
</evidence>
<feature type="transmembrane region" description="Helical" evidence="17">
    <location>
        <begin position="213"/>
        <end position="232"/>
    </location>
</feature>
<evidence type="ECO:0000256" key="9">
    <source>
        <dbReference type="ARBA" id="ARBA00022982"/>
    </source>
</evidence>
<reference evidence="20" key="1">
    <citation type="submission" date="2007-01" db="EMBL/GenBank/DDBJ databases">
        <title>The complete mitochondrial sequence of Chaetoderma nitidulum (Mollusca, Caudofoveata).</title>
        <authorList>
            <person name="Dreyer H."/>
            <person name="Steiner G."/>
        </authorList>
    </citation>
    <scope>NUCLEOTIDE SEQUENCE</scope>
</reference>
<dbReference type="GO" id="GO:0008137">
    <property type="term" value="F:NADH dehydrogenase (ubiquinone) activity"/>
    <property type="evidence" value="ECO:0007669"/>
    <property type="project" value="UniProtKB-EC"/>
</dbReference>
<feature type="transmembrane region" description="Helical" evidence="17">
    <location>
        <begin position="244"/>
        <end position="262"/>
    </location>
</feature>
<keyword evidence="4" id="KW-0813">Transport</keyword>
<feature type="transmembrane region" description="Helical" evidence="17">
    <location>
        <begin position="330"/>
        <end position="354"/>
    </location>
</feature>
<organism evidence="20">
    <name type="scientific">Chaetoderma nitidulum</name>
    <name type="common">Glistenworm</name>
    <dbReference type="NCBI Taxonomy" id="256131"/>
    <lineage>
        <taxon>Eukaryota</taxon>
        <taxon>Metazoa</taxon>
        <taxon>Spiralia</taxon>
        <taxon>Lophotrochozoa</taxon>
        <taxon>Mollusca</taxon>
        <taxon>Aplacophora</taxon>
        <taxon>Caudofoveata</taxon>
        <taxon>Chaetodermatida</taxon>
        <taxon>Chaetodermatidae</taxon>
        <taxon>Chaetoderma</taxon>
    </lineage>
</organism>
<name>D3G6D0_CHANT</name>
<dbReference type="PRINTS" id="PR01434">
    <property type="entry name" value="NADHDHGNASE5"/>
</dbReference>